<sequence>MYWDGFLRVCVTFKSISDIIPNLLDLLYLQIDLHGYGVYRKHGYAVLGIGQRRFLVKSWRRYVVSLQLDTAYW</sequence>
<dbReference type="EMBL" id="BKCJ011789063">
    <property type="protein sequence ID" value="GFD53012.1"/>
    <property type="molecule type" value="Genomic_DNA"/>
</dbReference>
<name>A0A699WYZ2_TANCI</name>
<dbReference type="AlphaFoldDB" id="A0A699WYZ2"/>
<reference evidence="1" key="1">
    <citation type="journal article" date="2019" name="Sci. Rep.">
        <title>Draft genome of Tanacetum cinerariifolium, the natural source of mosquito coil.</title>
        <authorList>
            <person name="Yamashiro T."/>
            <person name="Shiraishi A."/>
            <person name="Satake H."/>
            <person name="Nakayama K."/>
        </authorList>
    </citation>
    <scope>NUCLEOTIDE SEQUENCE</scope>
</reference>
<accession>A0A699WYZ2</accession>
<gene>
    <name evidence="1" type="ORF">Tci_924981</name>
</gene>
<evidence type="ECO:0000313" key="1">
    <source>
        <dbReference type="EMBL" id="GFD53012.1"/>
    </source>
</evidence>
<organism evidence="1">
    <name type="scientific">Tanacetum cinerariifolium</name>
    <name type="common">Dalmatian daisy</name>
    <name type="synonym">Chrysanthemum cinerariifolium</name>
    <dbReference type="NCBI Taxonomy" id="118510"/>
    <lineage>
        <taxon>Eukaryota</taxon>
        <taxon>Viridiplantae</taxon>
        <taxon>Streptophyta</taxon>
        <taxon>Embryophyta</taxon>
        <taxon>Tracheophyta</taxon>
        <taxon>Spermatophyta</taxon>
        <taxon>Magnoliopsida</taxon>
        <taxon>eudicotyledons</taxon>
        <taxon>Gunneridae</taxon>
        <taxon>Pentapetalae</taxon>
        <taxon>asterids</taxon>
        <taxon>campanulids</taxon>
        <taxon>Asterales</taxon>
        <taxon>Asteraceae</taxon>
        <taxon>Asteroideae</taxon>
        <taxon>Anthemideae</taxon>
        <taxon>Anthemidinae</taxon>
        <taxon>Tanacetum</taxon>
    </lineage>
</organism>
<protein>
    <submittedName>
        <fullName evidence="1">Uncharacterized protein</fullName>
    </submittedName>
</protein>
<proteinExistence type="predicted"/>
<comment type="caution">
    <text evidence="1">The sequence shown here is derived from an EMBL/GenBank/DDBJ whole genome shotgun (WGS) entry which is preliminary data.</text>
</comment>